<name>A0A843VK08_COLES</name>
<evidence type="ECO:0000313" key="3">
    <source>
        <dbReference type="Proteomes" id="UP000652761"/>
    </source>
</evidence>
<dbReference type="AlphaFoldDB" id="A0A843VK08"/>
<evidence type="ECO:0000313" key="2">
    <source>
        <dbReference type="EMBL" id="MQL96828.1"/>
    </source>
</evidence>
<reference evidence="2" key="1">
    <citation type="submission" date="2017-07" db="EMBL/GenBank/DDBJ databases">
        <title>Taro Niue Genome Assembly and Annotation.</title>
        <authorList>
            <person name="Atibalentja N."/>
            <person name="Keating K."/>
            <person name="Fields C.J."/>
        </authorList>
    </citation>
    <scope>NUCLEOTIDE SEQUENCE</scope>
    <source>
        <strain evidence="2">Niue_2</strain>
        <tissue evidence="2">Leaf</tissue>
    </source>
</reference>
<feature type="transmembrane region" description="Helical" evidence="1">
    <location>
        <begin position="240"/>
        <end position="269"/>
    </location>
</feature>
<keyword evidence="1" id="KW-0472">Membrane</keyword>
<proteinExistence type="predicted"/>
<dbReference type="EMBL" id="NMUH01001964">
    <property type="protein sequence ID" value="MQL96828.1"/>
    <property type="molecule type" value="Genomic_DNA"/>
</dbReference>
<protein>
    <recommendedName>
        <fullName evidence="4">Transmembrane protein</fullName>
    </recommendedName>
</protein>
<keyword evidence="1" id="KW-0812">Transmembrane</keyword>
<feature type="transmembrane region" description="Helical" evidence="1">
    <location>
        <begin position="111"/>
        <end position="131"/>
    </location>
</feature>
<keyword evidence="3" id="KW-1185">Reference proteome</keyword>
<feature type="transmembrane region" description="Helical" evidence="1">
    <location>
        <begin position="205"/>
        <end position="228"/>
    </location>
</feature>
<dbReference type="Proteomes" id="UP000652761">
    <property type="component" value="Unassembled WGS sequence"/>
</dbReference>
<keyword evidence="1" id="KW-1133">Transmembrane helix</keyword>
<evidence type="ECO:0008006" key="4">
    <source>
        <dbReference type="Google" id="ProtNLM"/>
    </source>
</evidence>
<evidence type="ECO:0000256" key="1">
    <source>
        <dbReference type="SAM" id="Phobius"/>
    </source>
</evidence>
<comment type="caution">
    <text evidence="2">The sequence shown here is derived from an EMBL/GenBank/DDBJ whole genome shotgun (WGS) entry which is preliminary data.</text>
</comment>
<organism evidence="2 3">
    <name type="scientific">Colocasia esculenta</name>
    <name type="common">Wild taro</name>
    <name type="synonym">Arum esculentum</name>
    <dbReference type="NCBI Taxonomy" id="4460"/>
    <lineage>
        <taxon>Eukaryota</taxon>
        <taxon>Viridiplantae</taxon>
        <taxon>Streptophyta</taxon>
        <taxon>Embryophyta</taxon>
        <taxon>Tracheophyta</taxon>
        <taxon>Spermatophyta</taxon>
        <taxon>Magnoliopsida</taxon>
        <taxon>Liliopsida</taxon>
        <taxon>Araceae</taxon>
        <taxon>Aroideae</taxon>
        <taxon>Colocasieae</taxon>
        <taxon>Colocasia</taxon>
    </lineage>
</organism>
<sequence>MALGAWVEVLPKLPYREVGFVSRALWALPDGGLVSAMVVWLVVLLWKCQSRLVVFPCVWKRLVVRVSFPCFPLVAQGGGAGRAVGAVFFALWRPLWEACPMFSVRRHRFSVVWLACASIVSVCVSACASAVLGGACAIWCAALSTCVVGAVSCLLQRVLLVSRVVSAVGATVLHLAWFWCLWWHHVLVLEWFVLCRLEPWCTVLYLGWLLVLVLALCVVPYALIVSFVRRFASLLGVRGVELFTSGTLCAGQCLVAVPLSLWGGCFALSRFADVLGCLALPTSDVFPSFVYAFVVSSWDLCLVVGDICFLVGLVRAVPVGLSSSVCVLRAGWCALGELSDVCAQVGRILVAAWAAFVIRFVSRRPAPSRSGGRRLKALAGFPFPFLFLSPFPPPLRGGKLSPLWRLELGGVGGSCGAQKRRRGSEEEVASSSVVVATPGCSILAVRLPADVATAERIATSEKASPRSDATLSRPGWPLVAVAMIVAMVSRRLRRAQQDLFSFAQCSALEGFSARQVVTVTWDPYPRAPVSEGVAPGGGCAQVSDFERRGKQWGQRLSPSHCLTLRWFWSHVGRSGVGPQFDRTAVAPDCGFSNPFLGAVRGGTGVCSSLASWSVRGAGWFCLWTLDLVEVCAEGLLPHCVALARPCLRVVVLL</sequence>
<feature type="transmembrane region" description="Helical" evidence="1">
    <location>
        <begin position="137"/>
        <end position="155"/>
    </location>
</feature>
<gene>
    <name evidence="2" type="ORF">Taro_029509</name>
</gene>
<accession>A0A843VK08</accession>
<feature type="transmembrane region" description="Helical" evidence="1">
    <location>
        <begin position="24"/>
        <end position="46"/>
    </location>
</feature>
<feature type="transmembrane region" description="Helical" evidence="1">
    <location>
        <begin position="164"/>
        <end position="185"/>
    </location>
</feature>